<dbReference type="EMBL" id="LEOY01000006">
    <property type="protein sequence ID" value="RBR30129.1"/>
    <property type="molecule type" value="Genomic_DNA"/>
</dbReference>
<comment type="caution">
    <text evidence="2">The sequence shown here is derived from an EMBL/GenBank/DDBJ whole genome shotgun (WGS) entry which is preliminary data.</text>
</comment>
<evidence type="ECO:0000259" key="1">
    <source>
        <dbReference type="Pfam" id="PF13358"/>
    </source>
</evidence>
<dbReference type="AlphaFoldDB" id="A0A366SIB6"/>
<proteinExistence type="predicted"/>
<name>A0A366SIB6_9ENTE</name>
<gene>
    <name evidence="2" type="ORF">EB18_01132</name>
</gene>
<evidence type="ECO:0000313" key="3">
    <source>
        <dbReference type="Proteomes" id="UP000252800"/>
    </source>
</evidence>
<sequence>MYQDEAGFGRINRPRRCWSVKGKRPIVPCHRVREYRYCYGAVDPIGSESFFIEAGIYNTDWMNKFLRRLSQQYKDDYLILIMDNAVWHKSKTLEIPENIE</sequence>
<evidence type="ECO:0000313" key="2">
    <source>
        <dbReference type="EMBL" id="RBR30129.1"/>
    </source>
</evidence>
<dbReference type="InterPro" id="IPR038717">
    <property type="entry name" value="Tc1-like_DDE_dom"/>
</dbReference>
<dbReference type="Pfam" id="PF13358">
    <property type="entry name" value="DDE_3"/>
    <property type="match status" value="1"/>
</dbReference>
<protein>
    <recommendedName>
        <fullName evidence="1">Tc1-like transposase DDE domain-containing protein</fullName>
    </recommendedName>
</protein>
<feature type="domain" description="Tc1-like transposase DDE" evidence="1">
    <location>
        <begin position="2"/>
        <end position="93"/>
    </location>
</feature>
<dbReference type="RefSeq" id="WP_113784447.1">
    <property type="nucleotide sequence ID" value="NZ_KZ845741.1"/>
</dbReference>
<organism evidence="2 3">
    <name type="scientific">Enterococcus cecorum</name>
    <dbReference type="NCBI Taxonomy" id="44008"/>
    <lineage>
        <taxon>Bacteria</taxon>
        <taxon>Bacillati</taxon>
        <taxon>Bacillota</taxon>
        <taxon>Bacilli</taxon>
        <taxon>Lactobacillales</taxon>
        <taxon>Enterococcaceae</taxon>
        <taxon>Enterococcus</taxon>
    </lineage>
</organism>
<accession>A0A366SIB6</accession>
<reference evidence="2 3" key="1">
    <citation type="submission" date="2015-06" db="EMBL/GenBank/DDBJ databases">
        <title>The Genome Sequence of Enterococcus cecorum 170AEA1.</title>
        <authorList>
            <consortium name="The Broad Institute Genomics Platform"/>
            <consortium name="The Broad Institute Genome Sequencing Center for Infectious Disease"/>
            <person name="Earl A.M."/>
            <person name="Van Tyne D."/>
            <person name="Lebreton F."/>
            <person name="Saavedra J.T."/>
            <person name="Gilmore M.S."/>
            <person name="Manson McGuire A."/>
            <person name="Clock S."/>
            <person name="Crupain M."/>
            <person name="Rangan U."/>
            <person name="Young S."/>
            <person name="Abouelleil A."/>
            <person name="Cao P."/>
            <person name="Chapman S.B."/>
            <person name="Griggs A."/>
            <person name="Priest M."/>
            <person name="Shea T."/>
            <person name="Wortman J."/>
            <person name="Nusbaum C."/>
            <person name="Birren B."/>
        </authorList>
    </citation>
    <scope>NUCLEOTIDE SEQUENCE [LARGE SCALE GENOMIC DNA]</scope>
    <source>
        <strain evidence="2 3">170AEA1</strain>
    </source>
</reference>
<dbReference type="Proteomes" id="UP000252800">
    <property type="component" value="Unassembled WGS sequence"/>
</dbReference>